<evidence type="ECO:0000256" key="1">
    <source>
        <dbReference type="SAM" id="MobiDB-lite"/>
    </source>
</evidence>
<reference evidence="2 3" key="1">
    <citation type="journal article" date="2016" name="PLoS Pathog.">
        <title>Biosynthesis of antibiotic leucinostatins in bio-control fungus Purpureocillium lilacinum and their inhibition on phytophthora revealed by genome mining.</title>
        <authorList>
            <person name="Wang G."/>
            <person name="Liu Z."/>
            <person name="Lin R."/>
            <person name="Li E."/>
            <person name="Mao Z."/>
            <person name="Ling J."/>
            <person name="Yang Y."/>
            <person name="Yin W.B."/>
            <person name="Xie B."/>
        </authorList>
    </citation>
    <scope>NUCLEOTIDE SEQUENCE [LARGE SCALE GENOMIC DNA]</scope>
    <source>
        <strain evidence="2">170</strain>
    </source>
</reference>
<dbReference type="GeneID" id="33936449"/>
<dbReference type="Proteomes" id="UP000078397">
    <property type="component" value="Unassembled WGS sequence"/>
</dbReference>
<accession>A0A219AT33</accession>
<evidence type="ECO:0000313" key="2">
    <source>
        <dbReference type="EMBL" id="OWT43345.1"/>
    </source>
</evidence>
<dbReference type="EMBL" id="LSBJ02000002">
    <property type="protein sequence ID" value="OWT43345.1"/>
    <property type="molecule type" value="Genomic_DNA"/>
</dbReference>
<protein>
    <submittedName>
        <fullName evidence="2">Uncharacterized protein</fullName>
    </submittedName>
</protein>
<feature type="region of interest" description="Disordered" evidence="1">
    <location>
        <begin position="56"/>
        <end position="75"/>
    </location>
</feature>
<dbReference type="RefSeq" id="XP_022285778.1">
    <property type="nucleotide sequence ID" value="XM_022429195.1"/>
</dbReference>
<proteinExistence type="predicted"/>
<name>A0A219AT33_METCM</name>
<dbReference type="KEGG" id="pchm:VFPPC_17492"/>
<evidence type="ECO:0000313" key="3">
    <source>
        <dbReference type="Proteomes" id="UP000078397"/>
    </source>
</evidence>
<keyword evidence="3" id="KW-1185">Reference proteome</keyword>
<dbReference type="AlphaFoldDB" id="A0A219AT33"/>
<organism evidence="2 3">
    <name type="scientific">Pochonia chlamydosporia 170</name>
    <dbReference type="NCBI Taxonomy" id="1380566"/>
    <lineage>
        <taxon>Eukaryota</taxon>
        <taxon>Fungi</taxon>
        <taxon>Dikarya</taxon>
        <taxon>Ascomycota</taxon>
        <taxon>Pezizomycotina</taxon>
        <taxon>Sordariomycetes</taxon>
        <taxon>Hypocreomycetidae</taxon>
        <taxon>Hypocreales</taxon>
        <taxon>Clavicipitaceae</taxon>
        <taxon>Pochonia</taxon>
    </lineage>
</organism>
<comment type="caution">
    <text evidence="2">The sequence shown here is derived from an EMBL/GenBank/DDBJ whole genome shotgun (WGS) entry which is preliminary data.</text>
</comment>
<gene>
    <name evidence="2" type="ORF">VFPPC_17492</name>
</gene>
<sequence length="75" mass="8843">MICTEKQWRCWTVGGEEEKRRVEDWEEGREDGGEKRCAVLNFFLRMCDWALGRVPRVQSPESRAQSPAGRQDQRD</sequence>